<evidence type="ECO:0000256" key="5">
    <source>
        <dbReference type="ARBA" id="ARBA00022989"/>
    </source>
</evidence>
<evidence type="ECO:0000256" key="11">
    <source>
        <dbReference type="ARBA" id="ARBA00037847"/>
    </source>
</evidence>
<feature type="transmembrane region" description="Helical" evidence="12">
    <location>
        <begin position="24"/>
        <end position="44"/>
    </location>
</feature>
<evidence type="ECO:0000256" key="3">
    <source>
        <dbReference type="ARBA" id="ARBA00022692"/>
    </source>
</evidence>
<evidence type="ECO:0000256" key="9">
    <source>
        <dbReference type="ARBA" id="ARBA00025198"/>
    </source>
</evidence>
<comment type="subunit">
    <text evidence="12">F-type ATPases have 2 components, F(1) - the catalytic core - and F(0) - the membrane proton channel. F(1) has five subunits: alpha(3), beta(3), gamma(1), delta(1), epsilon(1). F(0) has three main subunits: a(1), b(2) and c(10-14). The alpha and beta chains form an alternating ring which encloses part of the gamma chain. F(1) is attached to F(0) by a central stalk formed by the gamma and epsilon chains, while a peripheral stalk is formed by the delta and b chains.</text>
</comment>
<keyword evidence="7 12" id="KW-0472">Membrane</keyword>
<evidence type="ECO:0000256" key="6">
    <source>
        <dbReference type="ARBA" id="ARBA00023065"/>
    </source>
</evidence>
<dbReference type="EMBL" id="CP136594">
    <property type="protein sequence ID" value="WOE73855.1"/>
    <property type="molecule type" value="Genomic_DNA"/>
</dbReference>
<keyword evidence="4 12" id="KW-0375">Hydrogen ion transport</keyword>
<evidence type="ECO:0000256" key="7">
    <source>
        <dbReference type="ARBA" id="ARBA00023136"/>
    </source>
</evidence>
<dbReference type="KEGG" id="acoa:RB602_08220"/>
<evidence type="ECO:0000256" key="13">
    <source>
        <dbReference type="RuleBase" id="RU003848"/>
    </source>
</evidence>
<dbReference type="CDD" id="cd06503">
    <property type="entry name" value="ATP-synt_Fo_b"/>
    <property type="match status" value="1"/>
</dbReference>
<keyword evidence="2 12" id="KW-0138">CF(0)</keyword>
<dbReference type="GO" id="GO:0012505">
    <property type="term" value="C:endomembrane system"/>
    <property type="evidence" value="ECO:0007669"/>
    <property type="project" value="UniProtKB-SubCell"/>
</dbReference>
<evidence type="ECO:0000256" key="2">
    <source>
        <dbReference type="ARBA" id="ARBA00022547"/>
    </source>
</evidence>
<name>A0AA97F7B6_9SPHN</name>
<evidence type="ECO:0000256" key="10">
    <source>
        <dbReference type="ARBA" id="ARBA00025614"/>
    </source>
</evidence>
<evidence type="ECO:0000313" key="15">
    <source>
        <dbReference type="EMBL" id="WOE73855.1"/>
    </source>
</evidence>
<evidence type="ECO:0000256" key="12">
    <source>
        <dbReference type="HAMAP-Rule" id="MF_01398"/>
    </source>
</evidence>
<comment type="function">
    <text evidence="9 12">F(1)F(0) ATP synthase produces ATP from ADP in the presence of a proton or sodium gradient. F-type ATPases consist of two structural domains, F(1) containing the extramembraneous catalytic core and F(0) containing the membrane proton channel, linked together by a central stalk and a peripheral stalk. During catalysis, ATP synthesis in the catalytic domain of F(1) is coupled via a rotary mechanism of the central stalk subunits to proton translocation.</text>
</comment>
<evidence type="ECO:0000256" key="8">
    <source>
        <dbReference type="ARBA" id="ARBA00023310"/>
    </source>
</evidence>
<organism evidence="15 16">
    <name type="scientific">Alterisphingorhabdus coralli</name>
    <dbReference type="NCBI Taxonomy" id="3071408"/>
    <lineage>
        <taxon>Bacteria</taxon>
        <taxon>Pseudomonadati</taxon>
        <taxon>Pseudomonadota</taxon>
        <taxon>Alphaproteobacteria</taxon>
        <taxon>Sphingomonadales</taxon>
        <taxon>Sphingomonadaceae</taxon>
        <taxon>Alterisphingorhabdus (ex Yan et al. 2024)</taxon>
    </lineage>
</organism>
<keyword evidence="8 12" id="KW-0066">ATP synthesis</keyword>
<sequence>MLDLLLIAAEGAHGEEYVELSVFGITATAWVSIAMAILIGIILWRKVPAMIASSLDKQIEDIKRHLDEAKSLREEAEALRSEYESKIASAVTEAEDMKERAEQESELIIAEAKENATALIARRKNLAEQKIAAAERAAITEIREKVTTVSAQASQALVQKKHDAEADAALVDSTIATLRKAIH</sequence>
<evidence type="ECO:0000313" key="16">
    <source>
        <dbReference type="Proteomes" id="UP001302429"/>
    </source>
</evidence>
<protein>
    <recommendedName>
        <fullName evidence="12">ATP synthase subunit b</fullName>
    </recommendedName>
    <alternativeName>
        <fullName evidence="12">ATP synthase F(0) sector subunit b</fullName>
    </alternativeName>
    <alternativeName>
        <fullName evidence="12">ATPase subunit I</fullName>
    </alternativeName>
    <alternativeName>
        <fullName evidence="12">F-type ATPase subunit b</fullName>
        <shortName evidence="12">F-ATPase subunit b</shortName>
    </alternativeName>
</protein>
<keyword evidence="12" id="KW-1003">Cell membrane</keyword>
<comment type="similarity">
    <text evidence="12 13">Belongs to the ATPase B chain family.</text>
</comment>
<dbReference type="Proteomes" id="UP001302429">
    <property type="component" value="Chromosome"/>
</dbReference>
<comment type="subcellular location">
    <subcellularLocation>
        <location evidence="12">Cell membrane</location>
        <topology evidence="12">Single-pass membrane protein</topology>
    </subcellularLocation>
    <subcellularLocation>
        <location evidence="11">Endomembrane system</location>
        <topology evidence="11">Single-pass membrane protein</topology>
    </subcellularLocation>
</comment>
<accession>A0AA97F7B6</accession>
<dbReference type="GO" id="GO:0005886">
    <property type="term" value="C:plasma membrane"/>
    <property type="evidence" value="ECO:0007669"/>
    <property type="project" value="UniProtKB-SubCell"/>
</dbReference>
<dbReference type="GO" id="GO:0046933">
    <property type="term" value="F:proton-transporting ATP synthase activity, rotational mechanism"/>
    <property type="evidence" value="ECO:0007669"/>
    <property type="project" value="UniProtKB-UniRule"/>
</dbReference>
<keyword evidence="6 12" id="KW-0406">Ion transport</keyword>
<feature type="coiled-coil region" evidence="14">
    <location>
        <begin position="52"/>
        <end position="129"/>
    </location>
</feature>
<keyword evidence="16" id="KW-1185">Reference proteome</keyword>
<evidence type="ECO:0000256" key="4">
    <source>
        <dbReference type="ARBA" id="ARBA00022781"/>
    </source>
</evidence>
<comment type="function">
    <text evidence="10">Component of the F(0) channel, it forms part of the peripheral stalk, linking F(1) to F(0). The b'-subunit is a diverged and duplicated form of b found in plants and photosynthetic bacteria.</text>
</comment>
<evidence type="ECO:0000256" key="1">
    <source>
        <dbReference type="ARBA" id="ARBA00022448"/>
    </source>
</evidence>
<dbReference type="Pfam" id="PF00430">
    <property type="entry name" value="ATP-synt_B"/>
    <property type="match status" value="1"/>
</dbReference>
<evidence type="ECO:0000256" key="14">
    <source>
        <dbReference type="SAM" id="Coils"/>
    </source>
</evidence>
<keyword evidence="14" id="KW-0175">Coiled coil</keyword>
<dbReference type="RefSeq" id="WP_317080079.1">
    <property type="nucleotide sequence ID" value="NZ_CP136594.1"/>
</dbReference>
<dbReference type="GO" id="GO:0045259">
    <property type="term" value="C:proton-transporting ATP synthase complex"/>
    <property type="evidence" value="ECO:0007669"/>
    <property type="project" value="UniProtKB-KW"/>
</dbReference>
<keyword evidence="5 12" id="KW-1133">Transmembrane helix</keyword>
<keyword evidence="3 12" id="KW-0812">Transmembrane</keyword>
<dbReference type="InterPro" id="IPR002146">
    <property type="entry name" value="ATP_synth_b/b'su_bac/chlpt"/>
</dbReference>
<gene>
    <name evidence="12" type="primary">atpF</name>
    <name evidence="15" type="ORF">RB602_08220</name>
</gene>
<dbReference type="HAMAP" id="MF_01398">
    <property type="entry name" value="ATP_synth_b_bprime"/>
    <property type="match status" value="1"/>
</dbReference>
<keyword evidence="1 12" id="KW-0813">Transport</keyword>
<dbReference type="AlphaFoldDB" id="A0AA97F7B6"/>
<reference evidence="15 16" key="1">
    <citation type="submission" date="2023-10" db="EMBL/GenBank/DDBJ databases">
        <title>Complete genome sequence of a Sphingomonadaceae bacterium.</title>
        <authorList>
            <person name="Yan C."/>
        </authorList>
    </citation>
    <scope>NUCLEOTIDE SEQUENCE [LARGE SCALE GENOMIC DNA]</scope>
    <source>
        <strain evidence="15 16">SCSIO 66989</strain>
    </source>
</reference>
<proteinExistence type="inferred from homology"/>